<dbReference type="EMBL" id="JACIEH010000001">
    <property type="protein sequence ID" value="MBB4097859.1"/>
    <property type="molecule type" value="Genomic_DNA"/>
</dbReference>
<dbReference type="InterPro" id="IPR005182">
    <property type="entry name" value="YdbS-like_PH"/>
</dbReference>
<dbReference type="RefSeq" id="WP_183995848.1">
    <property type="nucleotide sequence ID" value="NZ_JACIEH010000001.1"/>
</dbReference>
<dbReference type="Pfam" id="PF03703">
    <property type="entry name" value="bPH_2"/>
    <property type="match status" value="1"/>
</dbReference>
<comment type="caution">
    <text evidence="3">The sequence shown here is derived from an EMBL/GenBank/DDBJ whole genome shotgun (WGS) entry which is preliminary data.</text>
</comment>
<gene>
    <name evidence="3" type="ORF">GGR46_001392</name>
</gene>
<evidence type="ECO:0000256" key="1">
    <source>
        <dbReference type="SAM" id="Phobius"/>
    </source>
</evidence>
<dbReference type="PANTHER" id="PTHR34473">
    <property type="entry name" value="UPF0699 TRANSMEMBRANE PROTEIN YDBS"/>
    <property type="match status" value="1"/>
</dbReference>
<proteinExistence type="predicted"/>
<evidence type="ECO:0000313" key="3">
    <source>
        <dbReference type="EMBL" id="MBB4097859.1"/>
    </source>
</evidence>
<accession>A0A7W6JQT8</accession>
<evidence type="ECO:0000259" key="2">
    <source>
        <dbReference type="Pfam" id="PF03703"/>
    </source>
</evidence>
<dbReference type="Proteomes" id="UP000557392">
    <property type="component" value="Unassembled WGS sequence"/>
</dbReference>
<feature type="transmembrane region" description="Helical" evidence="1">
    <location>
        <begin position="47"/>
        <end position="65"/>
    </location>
</feature>
<sequence length="159" mass="17517">MTLSFVPLTPLERGQLHVIRLRAIRTALILLAAAIAAEIFVPDLPMHGVILGPVLLLALWITVFAPGRRWRRWGYAFTGSELHVEYGLLTRVHTIVPVLRVQHIDVSQDVLERLFGVATLVLHTAGSDGNIVVLPGVSRTTAEEIRDAIRQRIGSAAHD</sequence>
<feature type="transmembrane region" description="Helical" evidence="1">
    <location>
        <begin position="23"/>
        <end position="41"/>
    </location>
</feature>
<keyword evidence="1" id="KW-0472">Membrane</keyword>
<evidence type="ECO:0000313" key="4">
    <source>
        <dbReference type="Proteomes" id="UP000557392"/>
    </source>
</evidence>
<keyword evidence="4" id="KW-1185">Reference proteome</keyword>
<keyword evidence="1" id="KW-0812">Transmembrane</keyword>
<dbReference type="PANTHER" id="PTHR34473:SF3">
    <property type="entry name" value="TRANSMEMBRANE PROTEIN-RELATED"/>
    <property type="match status" value="1"/>
</dbReference>
<reference evidence="3 4" key="1">
    <citation type="submission" date="2020-08" db="EMBL/GenBank/DDBJ databases">
        <title>Genomic Encyclopedia of Type Strains, Phase IV (KMG-IV): sequencing the most valuable type-strain genomes for metagenomic binning, comparative biology and taxonomic classification.</title>
        <authorList>
            <person name="Goeker M."/>
        </authorList>
    </citation>
    <scope>NUCLEOTIDE SEQUENCE [LARGE SCALE GENOMIC DNA]</scope>
    <source>
        <strain evidence="3 4">DSM 101806</strain>
    </source>
</reference>
<dbReference type="AlphaFoldDB" id="A0A7W6JQT8"/>
<organism evidence="3 4">
    <name type="scientific">Sphingomonas kyeonggiensis</name>
    <dbReference type="NCBI Taxonomy" id="1268553"/>
    <lineage>
        <taxon>Bacteria</taxon>
        <taxon>Pseudomonadati</taxon>
        <taxon>Pseudomonadota</taxon>
        <taxon>Alphaproteobacteria</taxon>
        <taxon>Sphingomonadales</taxon>
        <taxon>Sphingomonadaceae</taxon>
        <taxon>Sphingomonas</taxon>
    </lineage>
</organism>
<keyword evidence="1" id="KW-1133">Transmembrane helix</keyword>
<name>A0A7W6JQT8_9SPHN</name>
<feature type="domain" description="YdbS-like PH" evidence="2">
    <location>
        <begin position="70"/>
        <end position="149"/>
    </location>
</feature>
<protein>
    <recommendedName>
        <fullName evidence="2">YdbS-like PH domain-containing protein</fullName>
    </recommendedName>
</protein>